<feature type="domain" description="HYR-like" evidence="1">
    <location>
        <begin position="467"/>
        <end position="535"/>
    </location>
</feature>
<feature type="domain" description="HYR-like" evidence="1">
    <location>
        <begin position="863"/>
        <end position="930"/>
    </location>
</feature>
<feature type="domain" description="HYR-like" evidence="1">
    <location>
        <begin position="942"/>
        <end position="1009"/>
    </location>
</feature>
<feature type="domain" description="HYR-like" evidence="1">
    <location>
        <begin position="626"/>
        <end position="693"/>
    </location>
</feature>
<feature type="non-terminal residue" evidence="2">
    <location>
        <position position="1909"/>
    </location>
</feature>
<feature type="domain" description="HYR-like" evidence="1">
    <location>
        <begin position="149"/>
        <end position="219"/>
    </location>
</feature>
<feature type="domain" description="HYR-like" evidence="1">
    <location>
        <begin position="72"/>
        <end position="140"/>
    </location>
</feature>
<name>A0A9D7SZK7_9BACT</name>
<feature type="domain" description="HYR-like" evidence="1">
    <location>
        <begin position="1257"/>
        <end position="1325"/>
    </location>
</feature>
<feature type="domain" description="HYR-like" evidence="1">
    <location>
        <begin position="1416"/>
        <end position="1483"/>
    </location>
</feature>
<accession>A0A9D7SZK7</accession>
<feature type="domain" description="HYR-like" evidence="1">
    <location>
        <begin position="704"/>
        <end position="772"/>
    </location>
</feature>
<dbReference type="InterPro" id="IPR013783">
    <property type="entry name" value="Ig-like_fold"/>
</dbReference>
<dbReference type="EMBL" id="JADKGY010000023">
    <property type="protein sequence ID" value="MBK9983704.1"/>
    <property type="molecule type" value="Genomic_DNA"/>
</dbReference>
<feature type="domain" description="HYR-like" evidence="1">
    <location>
        <begin position="1573"/>
        <end position="1641"/>
    </location>
</feature>
<feature type="domain" description="HYR-like" evidence="1">
    <location>
        <begin position="1732"/>
        <end position="1799"/>
    </location>
</feature>
<feature type="domain" description="HYR-like" evidence="1">
    <location>
        <begin position="1495"/>
        <end position="1562"/>
    </location>
</feature>
<proteinExistence type="predicted"/>
<feature type="domain" description="HYR-like" evidence="1">
    <location>
        <begin position="1337"/>
        <end position="1404"/>
    </location>
</feature>
<dbReference type="InterPro" id="IPR057078">
    <property type="entry name" value="HYR-4C"/>
</dbReference>
<dbReference type="InterPro" id="IPR043555">
    <property type="entry name" value="SRPX-like"/>
</dbReference>
<protein>
    <recommendedName>
        <fullName evidence="1">HYR-like domain-containing protein</fullName>
    </recommendedName>
</protein>
<gene>
    <name evidence="2" type="ORF">IPP15_15215</name>
</gene>
<dbReference type="PANTHER" id="PTHR46343:SF2">
    <property type="entry name" value="SUSHI_VON WILLEBRAND FACTOR TYPE A_EGF_PENTRAXIN DOMAIN-CONTAINING 1"/>
    <property type="match status" value="1"/>
</dbReference>
<feature type="domain" description="HYR-like" evidence="1">
    <location>
        <begin position="389"/>
        <end position="456"/>
    </location>
</feature>
<feature type="domain" description="HYR-like" evidence="1">
    <location>
        <begin position="1650"/>
        <end position="1720"/>
    </location>
</feature>
<evidence type="ECO:0000313" key="2">
    <source>
        <dbReference type="EMBL" id="MBK9983704.1"/>
    </source>
</evidence>
<feature type="domain" description="HYR-like" evidence="1">
    <location>
        <begin position="229"/>
        <end position="298"/>
    </location>
</feature>
<evidence type="ECO:0000259" key="1">
    <source>
        <dbReference type="Pfam" id="PF23237"/>
    </source>
</evidence>
<feature type="domain" description="HYR-like" evidence="1">
    <location>
        <begin position="1808"/>
        <end position="1878"/>
    </location>
</feature>
<dbReference type="PANTHER" id="PTHR46343">
    <property type="entry name" value="HYR DOMAIN-CONTAINING PROTEIN"/>
    <property type="match status" value="1"/>
</dbReference>
<sequence>MIVLLHQSLQLPATDACSAFTLTSADVTTSGDCAGEYSVTRTWTAMDACGNFSTATQIINVQDITAPVIVALPAPTTIDCPSTPIFATATATDACGSSFTLTSGDVTTDGACTGSYSVTRTWTATDDCGNVSTATQTINVQDITAPFIAALPAPTTINCPATPIFATATATDACGSSFTLTSADVTTSGDCAGEYSVTRTWTAMDACGNSSSASQTINVQDITAPVIASLPSASTIDCPATPVFAVATATDACGSAFTLTSTDVTTPGACAGSYSVTRTWTATDACGNSSSASQTINVQDITAPVIATLPSPTTIDCPAAPVFAVATATDACGSAFTLTSADVTTSGDCAGEYSVTRTWTATDACGNSSSASQTINVQDITAPVIATLPSPTTIDCPAAPVFAVATATDACGSSFTLTSADVTTSGDCAGEYSVTKTWTATDACGNSSSASQTINVQDITAPVIAALPAPATIDCPAAPVFAVATATDACGSSFTLTSADVTTSGDCAGEYSVTKTWTATDACGNSSSASQTINVQDITAPVIAALPAPATIDCPAAPVFAVATATDACGSAFTLTSADVTTSGDCAGEYSVTRTWTAMDACGNSSSASQTINVQDNTAPVIDALPVTTTINCPSTPVFAVATATDACGSAFTLTSADVTTSGDCAGEYSVIRTWTATDACGNSSSASQTINVQDIAAPVIAALPAPTTIDCPAAPVFAVATATDACGSAFTLTSADVTTSGDCAGEYSVTRTWTATDGCGNSSIASQTINVQDITAPVIDALPAPTTIDCPSTPVFAVATATDACGSSFTLTSADVTTPGDCAGSYSITRTWTATDACGNSSSASQTINVQDITAPVIATLPSPTTIDCPSTPVFAVATATDACGSAFTLTSADVTTSGDCAGEYSVIRTWLATDACGNSSSASQTINVQDITAPVIDALPVTTTINCPSTPVFAVATATDACGSAFTLTSADVTTSGDCAGEYSVIRTWTATDACGNSSSASQTINVQDITAPVIAALPAPATIDCPAAPVFAVATATDACGSSFALTSGDVTTSGECAGSYSVTRTWTATDDCENSSSASQTINVQDVSAPVIATLPSPTTIDCPATPVFAVATATDACGSAFTLTSADVTTSGDCAGEYSVIRTWLATDACGNSSSASQTINVQDITAPVIDALPVTTTINCPSTPVFAVATATDACGSAFTLTSADVTTSGDCAGEYSVIRTWTATDACGNSSSASQTINVQDITAPVIAALPAPATIDCPAAPVFAVATATDACGSSFALTSGDVTTSGECAGSYSVTRTWTATDDCGNSSSASQTINVQDITAPVIATLPSPTTIDCPATPVFAVATATDACESAFTLTSNDVTTPGDCAGEYSVIRTWTATDACGNSSSASQTINVQDIAAPVIATLPSPTTIDCPAAPVFAVATATDACGSSFTLTSADVTTSGDCAGEYSVIRTWTATDACGNSSSASQTINVQDITAPVIDALPVTTTINCPSTPVFAVATATDACGSAFTLTSADVTTSGDCAGEYSVIRTWTATDACGNSSSASQTINVQDVTAPIIAALPAPTTIDCPAAPVFAVATATDACGSAFTLTSADVTTSGDCAGEYSVTRTWTAMDACGNSSSASQTINVQDITAPVIASLPTASTIDCPATPVFAVATATDACGSAFTLTSNDVTTPGDCAGEYSVTRTWTATDACGNSSSASQTINVQDITAPVIDALPVTTTINCPSTPVFAVATATDACGSAFTLTSNDVTTPGDCAGEYSVTRTWLATDACGNSSSASQTINVQDVTAPVIATLPTASTIDCPAAPVFAVATATDACGSAFTLTSDDVTTSGDCAGEYSVTKTWTATDACGNSSSASQTINVQDITAPVIAALPAPATIDCPAAPVFAVATAT</sequence>
<feature type="domain" description="HYR-like" evidence="1">
    <location>
        <begin position="1020"/>
        <end position="1088"/>
    </location>
</feature>
<feature type="domain" description="HYR-like" evidence="1">
    <location>
        <begin position="546"/>
        <end position="614"/>
    </location>
</feature>
<evidence type="ECO:0000313" key="3">
    <source>
        <dbReference type="Proteomes" id="UP000808337"/>
    </source>
</evidence>
<comment type="caution">
    <text evidence="2">The sequence shown here is derived from an EMBL/GenBank/DDBJ whole genome shotgun (WGS) entry which is preliminary data.</text>
</comment>
<feature type="domain" description="HYR-like" evidence="1">
    <location>
        <begin position="1179"/>
        <end position="1246"/>
    </location>
</feature>
<dbReference type="Gene3D" id="2.60.40.10">
    <property type="entry name" value="Immunoglobulins"/>
    <property type="match status" value="21"/>
</dbReference>
<dbReference type="Proteomes" id="UP000808337">
    <property type="component" value="Unassembled WGS sequence"/>
</dbReference>
<feature type="domain" description="HYR-like" evidence="1">
    <location>
        <begin position="310"/>
        <end position="377"/>
    </location>
</feature>
<reference evidence="2 3" key="1">
    <citation type="submission" date="2020-10" db="EMBL/GenBank/DDBJ databases">
        <title>Connecting structure to function with the recovery of over 1000 high-quality activated sludge metagenome-assembled genomes encoding full-length rRNA genes using long-read sequencing.</title>
        <authorList>
            <person name="Singleton C.M."/>
            <person name="Petriglieri F."/>
            <person name="Kristensen J.M."/>
            <person name="Kirkegaard R.H."/>
            <person name="Michaelsen T.Y."/>
            <person name="Andersen M.H."/>
            <person name="Karst S.M."/>
            <person name="Dueholm M.S."/>
            <person name="Nielsen P.H."/>
            <person name="Albertsen M."/>
        </authorList>
    </citation>
    <scope>NUCLEOTIDE SEQUENCE [LARGE SCALE GENOMIC DNA]</scope>
    <source>
        <strain evidence="2">Ribe_18-Q3-R11-54_MAXAC.273</strain>
    </source>
</reference>
<dbReference type="Pfam" id="PF23237">
    <property type="entry name" value="HYR_4C"/>
    <property type="match status" value="23"/>
</dbReference>
<feature type="domain" description="HYR-like" evidence="1">
    <location>
        <begin position="1100"/>
        <end position="1167"/>
    </location>
</feature>
<organism evidence="2 3">
    <name type="scientific">Candidatus Opimibacter skivensis</name>
    <dbReference type="NCBI Taxonomy" id="2982028"/>
    <lineage>
        <taxon>Bacteria</taxon>
        <taxon>Pseudomonadati</taxon>
        <taxon>Bacteroidota</taxon>
        <taxon>Saprospiria</taxon>
        <taxon>Saprospirales</taxon>
        <taxon>Saprospiraceae</taxon>
        <taxon>Candidatus Opimibacter</taxon>
    </lineage>
</organism>
<feature type="domain" description="HYR-like" evidence="1">
    <location>
        <begin position="784"/>
        <end position="851"/>
    </location>
</feature>